<dbReference type="RefSeq" id="WP_238806305.1">
    <property type="nucleotide sequence ID" value="NZ_CAKLPY010000001.1"/>
</dbReference>
<keyword evidence="1" id="KW-0812">Transmembrane</keyword>
<evidence type="ECO:0000256" key="1">
    <source>
        <dbReference type="SAM" id="Phobius"/>
    </source>
</evidence>
<name>A0ABN8EVJ5_9BACT</name>
<sequence length="421" mass="48324">MSNDLFDRKIKKRLESINSPVSLNVWTKVEKQLAIPWYNNFWRRYALPMYSVLTTVLLFLSLTGFLMNKEQINLLNEKIATINKVNTQPTTKKTIVLRDTVFIEKILYVRQGSNNTIQPNLYLNQLNEKKINKLIVSGLDKYKSENEFKQVGRLSRPEKPISQILGPDTSNQTQIDKNTILTNMVNTVTKVEPKKDTTKELAFSNPKPDITPTSPAKKVFKFPKINARFGLSSSIGTEGDINLGPVVELFLNPNLSFSTGLGINKYRKLEYGSSKQFNLNTGQDFLDLYSSKIPKNYDLLSEININTSILELPLILNYYVPIKRNFDLKFSFGTHIDMELYQNIQFETYQNGEEIYTEFNTLAAKNSWHNMILGVGGQYRHKNIVFQVSPSYLYNYREVDYIKSGGAFRIIGSVLLNISNQ</sequence>
<evidence type="ECO:0008006" key="4">
    <source>
        <dbReference type="Google" id="ProtNLM"/>
    </source>
</evidence>
<dbReference type="Proteomes" id="UP000837932">
    <property type="component" value="Unassembled WGS sequence"/>
</dbReference>
<keyword evidence="1" id="KW-1133">Transmembrane helix</keyword>
<comment type="caution">
    <text evidence="2">The sequence shown here is derived from an EMBL/GenBank/DDBJ whole genome shotgun (WGS) entry which is preliminary data.</text>
</comment>
<dbReference type="EMBL" id="CAKLPY010000001">
    <property type="protein sequence ID" value="CAH0995763.1"/>
    <property type="molecule type" value="Genomic_DNA"/>
</dbReference>
<protein>
    <recommendedName>
        <fullName evidence="4">Outer membrane protein beta-barrel domain-containing protein</fullName>
    </recommendedName>
</protein>
<gene>
    <name evidence="2" type="ORF">EMA8858_01890</name>
</gene>
<evidence type="ECO:0000313" key="2">
    <source>
        <dbReference type="EMBL" id="CAH0995763.1"/>
    </source>
</evidence>
<evidence type="ECO:0000313" key="3">
    <source>
        <dbReference type="Proteomes" id="UP000837932"/>
    </source>
</evidence>
<accession>A0ABN8EVJ5</accession>
<keyword evidence="3" id="KW-1185">Reference proteome</keyword>
<reference evidence="2" key="1">
    <citation type="submission" date="2021-12" db="EMBL/GenBank/DDBJ databases">
        <authorList>
            <person name="Rodrigo-Torres L."/>
            <person name="Arahal R. D."/>
            <person name="Lucena T."/>
        </authorList>
    </citation>
    <scope>NUCLEOTIDE SEQUENCE</scope>
    <source>
        <strain evidence="2">CECT 8858</strain>
    </source>
</reference>
<keyword evidence="1" id="KW-0472">Membrane</keyword>
<feature type="transmembrane region" description="Helical" evidence="1">
    <location>
        <begin position="47"/>
        <end position="67"/>
    </location>
</feature>
<proteinExistence type="predicted"/>
<organism evidence="2 3">
    <name type="scientific">Emticicia aquatica</name>
    <dbReference type="NCBI Taxonomy" id="1681835"/>
    <lineage>
        <taxon>Bacteria</taxon>
        <taxon>Pseudomonadati</taxon>
        <taxon>Bacteroidota</taxon>
        <taxon>Cytophagia</taxon>
        <taxon>Cytophagales</taxon>
        <taxon>Leadbetterellaceae</taxon>
        <taxon>Emticicia</taxon>
    </lineage>
</organism>